<dbReference type="InterPro" id="IPR051721">
    <property type="entry name" value="Biopterin_syn/organic_redct"/>
</dbReference>
<dbReference type="PANTHER" id="PTHR44085:SF2">
    <property type="entry name" value="SEPIAPTERIN REDUCTASE"/>
    <property type="match status" value="1"/>
</dbReference>
<sequence>MSESKVSGNEPNEKKPTDVKIMDRRGSINSSNTIGDGISKPSFNWSQLRKKSFSKIRLIKGKFLVIVTGAGHGLGRSIAGLAFQDQGIFAQAFSGSKVIMVDKDMDALNETSGKKMRQFLKHRKIDVVLECIDLMNLTDTKNFLNDLVAKNDQDYEHIVFVNNTSTLGNISQTLMENENLEELEDYWRLNITSRIYLTTQICKLFPFSKKTVVHTARTESTTASEYMGLSNIATSAFDMFGQTFAKENPTIRVLYFTPNLLDTKRCRKIVEECPNKDLCESIQQSIDQGTLETPLDAAKKMSRILEEYEFTQGEVLRINLKNNNIEIKNNNIENDS</sequence>
<dbReference type="Pfam" id="PF00106">
    <property type="entry name" value="adh_short"/>
    <property type="match status" value="1"/>
</dbReference>
<evidence type="ECO:0000256" key="3">
    <source>
        <dbReference type="ARBA" id="ARBA00022857"/>
    </source>
</evidence>
<evidence type="ECO:0000256" key="2">
    <source>
        <dbReference type="ARBA" id="ARBA00022490"/>
    </source>
</evidence>
<evidence type="ECO:0000256" key="1">
    <source>
        <dbReference type="ARBA" id="ARBA00004496"/>
    </source>
</evidence>
<accession>A0ABM4CZI3</accession>
<gene>
    <name evidence="7" type="primary">LOC136087794</name>
</gene>
<dbReference type="RefSeq" id="XP_065667375.1">
    <property type="nucleotide sequence ID" value="XM_065811303.1"/>
</dbReference>
<evidence type="ECO:0000256" key="4">
    <source>
        <dbReference type="ARBA" id="ARBA00023002"/>
    </source>
</evidence>
<feature type="compositionally biased region" description="Basic and acidic residues" evidence="5">
    <location>
        <begin position="11"/>
        <end position="20"/>
    </location>
</feature>
<dbReference type="Gene3D" id="3.40.50.720">
    <property type="entry name" value="NAD(P)-binding Rossmann-like Domain"/>
    <property type="match status" value="1"/>
</dbReference>
<evidence type="ECO:0000313" key="7">
    <source>
        <dbReference type="RefSeq" id="XP_065667375.1"/>
    </source>
</evidence>
<feature type="compositionally biased region" description="Polar residues" evidence="5">
    <location>
        <begin position="1"/>
        <end position="10"/>
    </location>
</feature>
<keyword evidence="3" id="KW-0521">NADP</keyword>
<keyword evidence="2" id="KW-0963">Cytoplasm</keyword>
<dbReference type="SUPFAM" id="SSF51735">
    <property type="entry name" value="NAD(P)-binding Rossmann-fold domains"/>
    <property type="match status" value="1"/>
</dbReference>
<comment type="subcellular location">
    <subcellularLocation>
        <location evidence="1">Cytoplasm</location>
    </subcellularLocation>
</comment>
<proteinExistence type="predicted"/>
<dbReference type="GeneID" id="136087794"/>
<protein>
    <submittedName>
        <fullName evidence="7">Sepiapterin reductase-like</fullName>
    </submittedName>
</protein>
<keyword evidence="4" id="KW-0560">Oxidoreductase</keyword>
<name>A0ABM4CZI3_HYDVU</name>
<keyword evidence="6" id="KW-1185">Reference proteome</keyword>
<evidence type="ECO:0000313" key="6">
    <source>
        <dbReference type="Proteomes" id="UP001652625"/>
    </source>
</evidence>
<dbReference type="InterPro" id="IPR002347">
    <property type="entry name" value="SDR_fam"/>
</dbReference>
<dbReference type="InterPro" id="IPR036291">
    <property type="entry name" value="NAD(P)-bd_dom_sf"/>
</dbReference>
<dbReference type="Proteomes" id="UP001652625">
    <property type="component" value="Chromosome 12"/>
</dbReference>
<reference evidence="7" key="1">
    <citation type="submission" date="2025-08" db="UniProtKB">
        <authorList>
            <consortium name="RefSeq"/>
        </authorList>
    </citation>
    <scope>IDENTIFICATION</scope>
</reference>
<evidence type="ECO:0000256" key="5">
    <source>
        <dbReference type="SAM" id="MobiDB-lite"/>
    </source>
</evidence>
<dbReference type="PANTHER" id="PTHR44085">
    <property type="entry name" value="SEPIAPTERIN REDUCTASE"/>
    <property type="match status" value="1"/>
</dbReference>
<feature type="region of interest" description="Disordered" evidence="5">
    <location>
        <begin position="1"/>
        <end position="20"/>
    </location>
</feature>
<organism evidence="6 7">
    <name type="scientific">Hydra vulgaris</name>
    <name type="common">Hydra</name>
    <name type="synonym">Hydra attenuata</name>
    <dbReference type="NCBI Taxonomy" id="6087"/>
    <lineage>
        <taxon>Eukaryota</taxon>
        <taxon>Metazoa</taxon>
        <taxon>Cnidaria</taxon>
        <taxon>Hydrozoa</taxon>
        <taxon>Hydroidolina</taxon>
        <taxon>Anthoathecata</taxon>
        <taxon>Aplanulata</taxon>
        <taxon>Hydridae</taxon>
        <taxon>Hydra</taxon>
    </lineage>
</organism>